<dbReference type="Proteomes" id="UP000014975">
    <property type="component" value="Unassembled WGS sequence"/>
</dbReference>
<dbReference type="Gene3D" id="3.90.550.10">
    <property type="entry name" value="Spore Coat Polysaccharide Biosynthesis Protein SpsA, Chain A"/>
    <property type="match status" value="1"/>
</dbReference>
<dbReference type="AlphaFoldDB" id="S7UGS2"/>
<comment type="caution">
    <text evidence="4">The sequence shown here is derived from an EMBL/GenBank/DDBJ whole genome shotgun (WGS) entry which is preliminary data.</text>
</comment>
<evidence type="ECO:0000313" key="5">
    <source>
        <dbReference type="Proteomes" id="UP000014975"/>
    </source>
</evidence>
<comment type="similarity">
    <text evidence="1">Belongs to the glycosyltransferase 2 family.</text>
</comment>
<dbReference type="InterPro" id="IPR011990">
    <property type="entry name" value="TPR-like_helical_dom_sf"/>
</dbReference>
<evidence type="ECO:0000256" key="2">
    <source>
        <dbReference type="ARBA" id="ARBA00022676"/>
    </source>
</evidence>
<keyword evidence="5" id="KW-1185">Reference proteome</keyword>
<name>S7UGS2_9BACT</name>
<dbReference type="InterPro" id="IPR029044">
    <property type="entry name" value="Nucleotide-diphossugar_trans"/>
</dbReference>
<dbReference type="Gene3D" id="1.25.40.10">
    <property type="entry name" value="Tetratricopeptide repeat domain"/>
    <property type="match status" value="1"/>
</dbReference>
<proteinExistence type="inferred from homology"/>
<dbReference type="Pfam" id="PF13641">
    <property type="entry name" value="Glyco_tranf_2_3"/>
    <property type="match status" value="1"/>
</dbReference>
<evidence type="ECO:0000313" key="4">
    <source>
        <dbReference type="EMBL" id="EPR33029.1"/>
    </source>
</evidence>
<protein>
    <submittedName>
        <fullName evidence="4">Glycosyl transferase family 2</fullName>
    </submittedName>
</protein>
<keyword evidence="3 4" id="KW-0808">Transferase</keyword>
<dbReference type="PANTHER" id="PTHR43179">
    <property type="entry name" value="RHAMNOSYLTRANSFERASE WBBL"/>
    <property type="match status" value="1"/>
</dbReference>
<sequence>MFRFVQPGLPTELSAISTDDVLRHLRNHLGNFLLDSPICAVYLNRLTEISGHESNETTVRWLRYLLRKYSLLNPFDEQTAQLMIQMGFDLHARQRALAKCQPPQAVAEWLARPREKQQPSARRARLIDALRATPFVPAIAERLLESDVETGVPAGGEWFSLLRMPALLRAPLERMRVRALLLQGDHAAAREAMEQAPDEPDNEYWLNTKAEIAARTGDTDRAAELYRTSLDLDPLQDPVRRRLAEIENPFRPDPATLDAKTEIFLYSWNKCDLLRGTLASLAASRIGGAGVAVLLNGCSDGSRNMVDQINREMFGGRIEIVELPINIGAPAARNWLLATERGRTADHVAFLDDDVEVPENWLESLLTALRDTPGAGVVGAKVLMPGLPRRAQYLYRNVAHASQGLLRLSLDSPHDNRDDGLYDFVRPTASVMGCCHAFTRAALDAVPEFDIRFTPSQMDDIAHDLDLRLKGFEVVYCGLVACVHHQMSGYGRGAKSSLGSQLGVQGNDVKFYYRFMERLGELARLNNAEEISALPPPLPGLERLPCPA</sequence>
<gene>
    <name evidence="4" type="ORF">dsat_0470</name>
</gene>
<dbReference type="STRING" id="1121439.dsat_0470"/>
<dbReference type="eggNOG" id="COG0457">
    <property type="taxonomic scope" value="Bacteria"/>
</dbReference>
<dbReference type="eggNOG" id="COG1216">
    <property type="taxonomic scope" value="Bacteria"/>
</dbReference>
<dbReference type="SUPFAM" id="SSF53448">
    <property type="entry name" value="Nucleotide-diphospho-sugar transferases"/>
    <property type="match status" value="1"/>
</dbReference>
<accession>S7UGS2</accession>
<evidence type="ECO:0000256" key="3">
    <source>
        <dbReference type="ARBA" id="ARBA00022679"/>
    </source>
</evidence>
<keyword evidence="2" id="KW-0328">Glycosyltransferase</keyword>
<evidence type="ECO:0000256" key="1">
    <source>
        <dbReference type="ARBA" id="ARBA00006739"/>
    </source>
</evidence>
<dbReference type="EMBL" id="ATHI01000026">
    <property type="protein sequence ID" value="EPR33029.1"/>
    <property type="molecule type" value="Genomic_DNA"/>
</dbReference>
<dbReference type="PATRIC" id="fig|1121439.3.peg.1823"/>
<dbReference type="PANTHER" id="PTHR43179:SF12">
    <property type="entry name" value="GALACTOFURANOSYLTRANSFERASE GLFT2"/>
    <property type="match status" value="1"/>
</dbReference>
<dbReference type="SUPFAM" id="SSF48452">
    <property type="entry name" value="TPR-like"/>
    <property type="match status" value="1"/>
</dbReference>
<dbReference type="RefSeq" id="WP_020887164.1">
    <property type="nucleotide sequence ID" value="NZ_ATHI01000026.1"/>
</dbReference>
<organism evidence="4 5">
    <name type="scientific">Alkalidesulfovibrio alkalitolerans DSM 16529</name>
    <dbReference type="NCBI Taxonomy" id="1121439"/>
    <lineage>
        <taxon>Bacteria</taxon>
        <taxon>Pseudomonadati</taxon>
        <taxon>Thermodesulfobacteriota</taxon>
        <taxon>Desulfovibrionia</taxon>
        <taxon>Desulfovibrionales</taxon>
        <taxon>Desulfovibrionaceae</taxon>
        <taxon>Alkalidesulfovibrio</taxon>
    </lineage>
</organism>
<dbReference type="GO" id="GO:0016757">
    <property type="term" value="F:glycosyltransferase activity"/>
    <property type="evidence" value="ECO:0007669"/>
    <property type="project" value="UniProtKB-KW"/>
</dbReference>
<reference evidence="4 5" key="1">
    <citation type="journal article" date="2013" name="Genome Announc.">
        <title>Draft genome sequences for three mercury-methylating, sulfate-reducing bacteria.</title>
        <authorList>
            <person name="Brown S.D."/>
            <person name="Hurt R.A.Jr."/>
            <person name="Gilmour C.C."/>
            <person name="Elias D.A."/>
        </authorList>
    </citation>
    <scope>NUCLEOTIDE SEQUENCE [LARGE SCALE GENOMIC DNA]</scope>
    <source>
        <strain evidence="4 5">DSM 16529</strain>
    </source>
</reference>